<dbReference type="AlphaFoldDB" id="A0A923FDP3"/>
<keyword evidence="1" id="KW-1133">Transmembrane helix</keyword>
<dbReference type="EMBL" id="JABWRB020000001">
    <property type="protein sequence ID" value="MBV4495514.1"/>
    <property type="molecule type" value="Genomic_DNA"/>
</dbReference>
<feature type="transmembrane region" description="Helical" evidence="1">
    <location>
        <begin position="54"/>
        <end position="75"/>
    </location>
</feature>
<sequence>MQLIFIFFKPYFFFAYIAAYGISQNLEGIGLFGLLNNIHDPDFPLPILNLSPVAGVKIIAGLLFVLLAPLALMLVRGGFILGKKAGIAMLAIVLLPGVLSLLGISMSLVLFIPNEFHLGAGYIGGFWSNGTSFLIAFMWGWAAIMMVANVFKSQKFKHAYDHLWCLLTLVGCMYLVVDSQAKSHEESKVRTNAIIGKYLDFYNDRYTVLNSLCEANLALAMQEKNICERARSIFNTLPPEITQSEPEFRRYGDSWLANIPSKDDIERLNSSVCSHRDGSKICQETPVELLINSQELGDKVLIPTSGQTERLRRLYGKLNSEVENVTRSKEHTHLKYFLFCVICFIAGGKAATSSISFVGENNMKSRSWSRKIAFSIFFNIWFFVWLIRGNFGQPSASKL</sequence>
<dbReference type="EMBL" id="JABWRB010000015">
    <property type="protein sequence ID" value="MBC3390715.1"/>
    <property type="molecule type" value="Genomic_DNA"/>
</dbReference>
<feature type="transmembrane region" description="Helical" evidence="1">
    <location>
        <begin position="87"/>
        <end position="112"/>
    </location>
</feature>
<protein>
    <submittedName>
        <fullName evidence="2">Uncharacterized protein</fullName>
    </submittedName>
</protein>
<keyword evidence="4" id="KW-1185">Reference proteome</keyword>
<name>A0A923FDP3_9PSED</name>
<keyword evidence="1" id="KW-0812">Transmembrane</keyword>
<reference evidence="3" key="3">
    <citation type="submission" date="2021-06" db="EMBL/GenBank/DDBJ databases">
        <title>Updating the genus Pseudomonas: Description of 43 new species and partition of the Pseudomonas putida group.</title>
        <authorList>
            <person name="Girard L."/>
            <person name="Lood C."/>
            <person name="Vandamme P."/>
            <person name="Rokni-Zadeh H."/>
            <person name="Van Noort V."/>
            <person name="Hofte M."/>
            <person name="Lavigne R."/>
            <person name="De Mot R."/>
        </authorList>
    </citation>
    <scope>NUCLEOTIDE SEQUENCE</scope>
    <source>
        <strain evidence="3">SWRI12</strain>
    </source>
</reference>
<reference evidence="2" key="2">
    <citation type="submission" date="2020-07" db="EMBL/GenBank/DDBJ databases">
        <authorList>
            <person name="Lood C."/>
            <person name="Girard L."/>
        </authorList>
    </citation>
    <scope>NUCLEOTIDE SEQUENCE</scope>
    <source>
        <strain evidence="2">SWRI12</strain>
    </source>
</reference>
<proteinExistence type="predicted"/>
<gene>
    <name evidence="3" type="ORF">HU715_009090</name>
    <name evidence="2" type="ORF">HU715_13705</name>
</gene>
<dbReference type="Proteomes" id="UP000636518">
    <property type="component" value="Unassembled WGS sequence"/>
</dbReference>
<dbReference type="RefSeq" id="WP_186706744.1">
    <property type="nucleotide sequence ID" value="NZ_JABWRB020000001.1"/>
</dbReference>
<comment type="caution">
    <text evidence="2">The sequence shown here is derived from an EMBL/GenBank/DDBJ whole genome shotgun (WGS) entry which is preliminary data.</text>
</comment>
<evidence type="ECO:0000256" key="1">
    <source>
        <dbReference type="SAM" id="Phobius"/>
    </source>
</evidence>
<feature type="transmembrane region" description="Helical" evidence="1">
    <location>
        <begin position="12"/>
        <end position="34"/>
    </location>
</feature>
<feature type="transmembrane region" description="Helical" evidence="1">
    <location>
        <begin position="371"/>
        <end position="391"/>
    </location>
</feature>
<reference evidence="2 4" key="1">
    <citation type="journal article" date="2020" name="Microorganisms">
        <title>Reliable Identification of Environmental Pseudomonas Isolates Using the rpoD Gene.</title>
        <authorList>
            <consortium name="The Broad Institute Genome Sequencing Platform"/>
            <person name="Girard L."/>
            <person name="Lood C."/>
            <person name="Rokni-Zadeh H."/>
            <person name="van Noort V."/>
            <person name="Lavigne R."/>
            <person name="De Mot R."/>
        </authorList>
    </citation>
    <scope>NUCLEOTIDE SEQUENCE</scope>
    <source>
        <strain evidence="2 4">SWRI12</strain>
    </source>
</reference>
<evidence type="ECO:0000313" key="4">
    <source>
        <dbReference type="Proteomes" id="UP000636518"/>
    </source>
</evidence>
<feature type="transmembrane region" description="Helical" evidence="1">
    <location>
        <begin position="336"/>
        <end position="359"/>
    </location>
</feature>
<accession>A0A923FDP3</accession>
<feature type="transmembrane region" description="Helical" evidence="1">
    <location>
        <begin position="132"/>
        <end position="151"/>
    </location>
</feature>
<evidence type="ECO:0000313" key="2">
    <source>
        <dbReference type="EMBL" id="MBC3390715.1"/>
    </source>
</evidence>
<organism evidence="2">
    <name type="scientific">Pseudomonas zanjanensis</name>
    <dbReference type="NCBI Taxonomy" id="2745496"/>
    <lineage>
        <taxon>Bacteria</taxon>
        <taxon>Pseudomonadati</taxon>
        <taxon>Pseudomonadota</taxon>
        <taxon>Gammaproteobacteria</taxon>
        <taxon>Pseudomonadales</taxon>
        <taxon>Pseudomonadaceae</taxon>
        <taxon>Pseudomonas</taxon>
    </lineage>
</organism>
<evidence type="ECO:0000313" key="3">
    <source>
        <dbReference type="EMBL" id="MBV4495514.1"/>
    </source>
</evidence>
<keyword evidence="1" id="KW-0472">Membrane</keyword>